<dbReference type="Proteomes" id="UP000282087">
    <property type="component" value="Unassembled WGS sequence"/>
</dbReference>
<dbReference type="InterPro" id="IPR000742">
    <property type="entry name" value="EGF"/>
</dbReference>
<feature type="compositionally biased region" description="Low complexity" evidence="7">
    <location>
        <begin position="357"/>
        <end position="416"/>
    </location>
</feature>
<accession>A0A3M6VAD5</accession>
<evidence type="ECO:0000256" key="5">
    <source>
        <dbReference type="ARBA" id="ARBA00023157"/>
    </source>
</evidence>
<keyword evidence="3 6" id="KW-0245">EGF-like domain</keyword>
<comment type="caution">
    <text evidence="6">Lacks conserved residue(s) required for the propagation of feature annotation.</text>
</comment>
<dbReference type="SMART" id="SM00181">
    <property type="entry name" value="EGF"/>
    <property type="match status" value="2"/>
</dbReference>
<proteinExistence type="predicted"/>
<evidence type="ECO:0000256" key="8">
    <source>
        <dbReference type="SAM" id="Phobius"/>
    </source>
</evidence>
<dbReference type="PROSITE" id="PS50026">
    <property type="entry name" value="EGF_3"/>
    <property type="match status" value="2"/>
</dbReference>
<dbReference type="GO" id="GO:0005576">
    <property type="term" value="C:extracellular region"/>
    <property type="evidence" value="ECO:0007669"/>
    <property type="project" value="UniProtKB-SubCell"/>
</dbReference>
<keyword evidence="2" id="KW-0964">Secreted</keyword>
<feature type="region of interest" description="Disordered" evidence="7">
    <location>
        <begin position="51"/>
        <end position="141"/>
    </location>
</feature>
<sequence length="520" mass="53373">MCQGECSVNGVRCNGQGSCNMVSLSPGETPNFSCTCENGYSGNKCEIAPRSTKATPTKYSSTGNGDSAWKILDDDSGVEDVTADSSPRGGSTDTPDEGFTKTQKISSTYTSDDRPSDNVHNSDALRSFTSGSSKVADSGSTTKGGIHTGWLIFILVIAVVIMLGTVLWVVYIIRKRKQQQEAEEYANALASAEGVGAVGLRDLAAGHTGHTPRAHIVLPRAKAMHMTINCTSTAECSDGETCVAGNSMTPIQYCVAGTACGGSTFGSCPSDTISGQLACIKHLNIYKCLSIDRCDEYFGNSLCSGDCNVDGVQCNGKGLCSLMSTSSEGAPSFGCTCNDGFSGDKCETESNLGSKIPSSSAFQASSSTDSSFSEASPTSSSLDFTSSPTDMSTLDSSSTTSSTSGSTSKASNISTSPTAASIESDNGSTTQETSQSGSSGPPVADSDSGGTSSAVFIIIGILAAIIIVGALMFAMYSRKKKREQEAEAGGFGEPGAIAAGGSETFRGTGPDTPKSRIVVM</sequence>
<feature type="domain" description="EGF-like" evidence="9">
    <location>
        <begin position="310"/>
        <end position="347"/>
    </location>
</feature>
<evidence type="ECO:0000256" key="2">
    <source>
        <dbReference type="ARBA" id="ARBA00022525"/>
    </source>
</evidence>
<reference evidence="12 13" key="1">
    <citation type="submission" date="2018-06" db="EMBL/GenBank/DDBJ databases">
        <title>Comparative genomics of downy mildews reveals potential adaptations to biotrophy.</title>
        <authorList>
            <person name="Fletcher K."/>
            <person name="Klosterman S.J."/>
            <person name="Derevnina L."/>
            <person name="Martin F."/>
            <person name="Koike S."/>
            <person name="Reyes Chin-Wo S."/>
            <person name="Mou B."/>
            <person name="Michelmore R."/>
        </authorList>
    </citation>
    <scope>NUCLEOTIDE SEQUENCE [LARGE SCALE GENOMIC DNA]</scope>
    <source>
        <strain evidence="11 13">R13</strain>
        <strain evidence="10 12">R14</strain>
    </source>
</reference>
<evidence type="ECO:0000256" key="3">
    <source>
        <dbReference type="ARBA" id="ARBA00022536"/>
    </source>
</evidence>
<feature type="disulfide bond" evidence="6">
    <location>
        <begin position="36"/>
        <end position="45"/>
    </location>
</feature>
<dbReference type="Proteomes" id="UP000286097">
    <property type="component" value="Unassembled WGS sequence"/>
</dbReference>
<keyword evidence="8" id="KW-1133">Transmembrane helix</keyword>
<comment type="subcellular location">
    <subcellularLocation>
        <location evidence="1">Secreted</location>
    </subcellularLocation>
</comment>
<feature type="transmembrane region" description="Helical" evidence="8">
    <location>
        <begin position="454"/>
        <end position="476"/>
    </location>
</feature>
<organism evidence="10 12">
    <name type="scientific">Peronospora effusa</name>
    <dbReference type="NCBI Taxonomy" id="542832"/>
    <lineage>
        <taxon>Eukaryota</taxon>
        <taxon>Sar</taxon>
        <taxon>Stramenopiles</taxon>
        <taxon>Oomycota</taxon>
        <taxon>Peronosporomycetes</taxon>
        <taxon>Peronosporales</taxon>
        <taxon>Peronosporaceae</taxon>
        <taxon>Peronospora</taxon>
    </lineage>
</organism>
<evidence type="ECO:0000313" key="11">
    <source>
        <dbReference type="EMBL" id="RQM11821.1"/>
    </source>
</evidence>
<dbReference type="GO" id="GO:0008284">
    <property type="term" value="P:positive regulation of cell population proliferation"/>
    <property type="evidence" value="ECO:0007669"/>
    <property type="project" value="TreeGrafter"/>
</dbReference>
<feature type="compositionally biased region" description="Polar residues" evidence="7">
    <location>
        <begin position="83"/>
        <end position="93"/>
    </location>
</feature>
<evidence type="ECO:0000256" key="7">
    <source>
        <dbReference type="SAM" id="MobiDB-lite"/>
    </source>
</evidence>
<keyword evidence="12" id="KW-1185">Reference proteome</keyword>
<evidence type="ECO:0000259" key="9">
    <source>
        <dbReference type="PROSITE" id="PS50026"/>
    </source>
</evidence>
<evidence type="ECO:0000256" key="6">
    <source>
        <dbReference type="PROSITE-ProRule" id="PRU00076"/>
    </source>
</evidence>
<evidence type="ECO:0000313" key="12">
    <source>
        <dbReference type="Proteomes" id="UP000282087"/>
    </source>
</evidence>
<dbReference type="PANTHER" id="PTHR10740:SF14">
    <property type="entry name" value="EGF-LIKE DOMAIN-CONTAINING PROTEIN"/>
    <property type="match status" value="1"/>
</dbReference>
<feature type="transmembrane region" description="Helical" evidence="8">
    <location>
        <begin position="150"/>
        <end position="173"/>
    </location>
</feature>
<feature type="compositionally biased region" description="Polar residues" evidence="7">
    <location>
        <begin position="127"/>
        <end position="141"/>
    </location>
</feature>
<dbReference type="PROSITE" id="PS01186">
    <property type="entry name" value="EGF_2"/>
    <property type="match status" value="2"/>
</dbReference>
<protein>
    <recommendedName>
        <fullName evidence="9">EGF-like domain-containing protein</fullName>
    </recommendedName>
</protein>
<dbReference type="AlphaFoldDB" id="A0A3M6VAD5"/>
<evidence type="ECO:0000313" key="10">
    <source>
        <dbReference type="EMBL" id="RMX63172.1"/>
    </source>
</evidence>
<dbReference type="GO" id="GO:0007173">
    <property type="term" value="P:epidermal growth factor receptor signaling pathway"/>
    <property type="evidence" value="ECO:0007669"/>
    <property type="project" value="TreeGrafter"/>
</dbReference>
<feature type="region of interest" description="Disordered" evidence="7">
    <location>
        <begin position="486"/>
        <end position="520"/>
    </location>
</feature>
<keyword evidence="8" id="KW-0812">Transmembrane</keyword>
<comment type="caution">
    <text evidence="10">The sequence shown here is derived from an EMBL/GenBank/DDBJ whole genome shotgun (WGS) entry which is preliminary data.</text>
</comment>
<feature type="region of interest" description="Disordered" evidence="7">
    <location>
        <begin position="355"/>
        <end position="449"/>
    </location>
</feature>
<evidence type="ECO:0000313" key="13">
    <source>
        <dbReference type="Proteomes" id="UP000286097"/>
    </source>
</evidence>
<evidence type="ECO:0000256" key="4">
    <source>
        <dbReference type="ARBA" id="ARBA00022729"/>
    </source>
</evidence>
<keyword evidence="4" id="KW-0732">Signal</keyword>
<feature type="compositionally biased region" description="Polar residues" evidence="7">
    <location>
        <begin position="52"/>
        <end position="65"/>
    </location>
</feature>
<name>A0A3M6VAD5_9STRA</name>
<dbReference type="EMBL" id="QLLG01000441">
    <property type="protein sequence ID" value="RMX63172.1"/>
    <property type="molecule type" value="Genomic_DNA"/>
</dbReference>
<feature type="compositionally biased region" description="Polar residues" evidence="7">
    <location>
        <begin position="100"/>
        <end position="110"/>
    </location>
</feature>
<dbReference type="PANTHER" id="PTHR10740">
    <property type="entry name" value="TRANSFORMING GROWTH FACTOR ALPHA"/>
    <property type="match status" value="1"/>
</dbReference>
<dbReference type="PROSITE" id="PS00022">
    <property type="entry name" value="EGF_1"/>
    <property type="match status" value="2"/>
</dbReference>
<feature type="compositionally biased region" description="Polar residues" evidence="7">
    <location>
        <begin position="417"/>
        <end position="426"/>
    </location>
</feature>
<keyword evidence="5 6" id="KW-1015">Disulfide bond</keyword>
<evidence type="ECO:0000256" key="1">
    <source>
        <dbReference type="ARBA" id="ARBA00004613"/>
    </source>
</evidence>
<feature type="domain" description="EGF-like" evidence="9">
    <location>
        <begin position="3"/>
        <end position="46"/>
    </location>
</feature>
<dbReference type="GO" id="GO:0045840">
    <property type="term" value="P:positive regulation of mitotic nuclear division"/>
    <property type="evidence" value="ECO:0007669"/>
    <property type="project" value="TreeGrafter"/>
</dbReference>
<dbReference type="EMBL" id="QKXF01000386">
    <property type="protein sequence ID" value="RQM11821.1"/>
    <property type="molecule type" value="Genomic_DNA"/>
</dbReference>
<dbReference type="VEuPathDB" id="FungiDB:DD237_008117"/>
<feature type="disulfide bond" evidence="6">
    <location>
        <begin position="337"/>
        <end position="346"/>
    </location>
</feature>
<keyword evidence="8" id="KW-0472">Membrane</keyword>
<gene>
    <name evidence="11" type="ORF">DD237_008117</name>
    <name evidence="10" type="ORF">DD238_007782</name>
</gene>
<feature type="compositionally biased region" description="Low complexity" evidence="7">
    <location>
        <begin position="427"/>
        <end position="440"/>
    </location>
</feature>